<keyword evidence="6" id="KW-1185">Reference proteome</keyword>
<dbReference type="PANTHER" id="PTHR42849">
    <property type="entry name" value="N-ACETYLNEURAMINATE LYASE"/>
    <property type="match status" value="1"/>
</dbReference>
<dbReference type="PANTHER" id="PTHR42849:SF1">
    <property type="entry name" value="N-ACETYLNEURAMINATE LYASE"/>
    <property type="match status" value="1"/>
</dbReference>
<dbReference type="Proteomes" id="UP000192276">
    <property type="component" value="Unassembled WGS sequence"/>
</dbReference>
<feature type="active site" description="Proton donor/acceptor" evidence="3">
    <location>
        <position position="135"/>
    </location>
</feature>
<comment type="similarity">
    <text evidence="2">Belongs to the DapA family.</text>
</comment>
<protein>
    <submittedName>
        <fullName evidence="5">Dihydrodipicolinate synthase family protein</fullName>
    </submittedName>
</protein>
<evidence type="ECO:0000313" key="5">
    <source>
        <dbReference type="EMBL" id="OQP57557.1"/>
    </source>
</evidence>
<feature type="binding site" evidence="4">
    <location>
        <position position="205"/>
    </location>
    <ligand>
        <name>pyruvate</name>
        <dbReference type="ChEBI" id="CHEBI:15361"/>
    </ligand>
</feature>
<dbReference type="GO" id="GO:0008747">
    <property type="term" value="F:N-acetylneuraminate lyase activity"/>
    <property type="evidence" value="ECO:0007669"/>
    <property type="project" value="TreeGrafter"/>
</dbReference>
<dbReference type="PIRSF" id="PIRSF001365">
    <property type="entry name" value="DHDPS"/>
    <property type="match status" value="1"/>
</dbReference>
<evidence type="ECO:0000313" key="6">
    <source>
        <dbReference type="Proteomes" id="UP000192276"/>
    </source>
</evidence>
<gene>
    <name evidence="5" type="ORF">A4R26_23820</name>
</gene>
<dbReference type="Gene3D" id="3.20.20.70">
    <property type="entry name" value="Aldolase class I"/>
    <property type="match status" value="1"/>
</dbReference>
<dbReference type="RefSeq" id="WP_081167016.1">
    <property type="nucleotide sequence ID" value="NZ_LWBP01000191.1"/>
</dbReference>
<dbReference type="PRINTS" id="PR00146">
    <property type="entry name" value="DHPICSNTHASE"/>
</dbReference>
<reference evidence="6" key="1">
    <citation type="submission" date="2016-04" db="EMBL/GenBank/DDBJ databases">
        <authorList>
            <person name="Chen L."/>
            <person name="Zhuang W."/>
            <person name="Wang G."/>
        </authorList>
    </citation>
    <scope>NUCLEOTIDE SEQUENCE [LARGE SCALE GENOMIC DNA]</scope>
    <source>
        <strain evidence="6">208</strain>
    </source>
</reference>
<feature type="active site" description="Schiff-base intermediate with substrate" evidence="3">
    <location>
        <position position="163"/>
    </location>
</feature>
<dbReference type="CDD" id="cd00408">
    <property type="entry name" value="DHDPS-like"/>
    <property type="match status" value="1"/>
</dbReference>
<dbReference type="GO" id="GO:0005829">
    <property type="term" value="C:cytosol"/>
    <property type="evidence" value="ECO:0007669"/>
    <property type="project" value="TreeGrafter"/>
</dbReference>
<keyword evidence="1 2" id="KW-0456">Lyase</keyword>
<evidence type="ECO:0000256" key="4">
    <source>
        <dbReference type="PIRSR" id="PIRSR001365-2"/>
    </source>
</evidence>
<dbReference type="EMBL" id="LWBP01000191">
    <property type="protein sequence ID" value="OQP57557.1"/>
    <property type="molecule type" value="Genomic_DNA"/>
</dbReference>
<dbReference type="OrthoDB" id="9778880at2"/>
<accession>A0A1V9FGZ7</accession>
<dbReference type="Pfam" id="PF00701">
    <property type="entry name" value="DHDPS"/>
    <property type="match status" value="1"/>
</dbReference>
<dbReference type="SUPFAM" id="SSF51569">
    <property type="entry name" value="Aldolase"/>
    <property type="match status" value="1"/>
</dbReference>
<dbReference type="InterPro" id="IPR002220">
    <property type="entry name" value="DapA-like"/>
</dbReference>
<evidence type="ECO:0000256" key="3">
    <source>
        <dbReference type="PIRSR" id="PIRSR001365-1"/>
    </source>
</evidence>
<evidence type="ECO:0000256" key="1">
    <source>
        <dbReference type="ARBA" id="ARBA00023239"/>
    </source>
</evidence>
<dbReference type="AlphaFoldDB" id="A0A1V9FGZ7"/>
<dbReference type="STRING" id="550983.A4R26_23820"/>
<evidence type="ECO:0000256" key="2">
    <source>
        <dbReference type="PIRNR" id="PIRNR001365"/>
    </source>
</evidence>
<comment type="caution">
    <text evidence="5">The sequence shown here is derived from an EMBL/GenBank/DDBJ whole genome shotgun (WGS) entry which is preliminary data.</text>
</comment>
<organism evidence="5 6">
    <name type="scientific">Niastella populi</name>
    <dbReference type="NCBI Taxonomy" id="550983"/>
    <lineage>
        <taxon>Bacteria</taxon>
        <taxon>Pseudomonadati</taxon>
        <taxon>Bacteroidota</taxon>
        <taxon>Chitinophagia</taxon>
        <taxon>Chitinophagales</taxon>
        <taxon>Chitinophagaceae</taxon>
        <taxon>Niastella</taxon>
    </lineage>
</organism>
<dbReference type="InterPro" id="IPR013785">
    <property type="entry name" value="Aldolase_TIM"/>
</dbReference>
<sequence>MSISWKGIFPAFTTKFTADDTLDLALFEKGLQAQLDAGVDGIVLGGSLGEASTLTTEEKETLVKLAIDIAGPVPVVLNIAEGATKEAIKQAALGKSWGVKGLMLLPPMRYKTDDRETLTFFRAVAQSTDLPIMIYNNPVDYKIEVTLDIFEQLQEFDNIQAVKESTRDVSNVTRMINYFGDRYKILCGVDTLAMEELLMGADGWVGGLVTAFPRETVAVYRLIKAGLIDDARAIYRWFLPLLELDIHPKLVQYIKLAEAQVGLGSEYVRAPRLTLIGEERERVLKIINDGISSRPELPEYMKMEVS</sequence>
<dbReference type="GO" id="GO:0019262">
    <property type="term" value="P:N-acetylneuraminate catabolic process"/>
    <property type="evidence" value="ECO:0007669"/>
    <property type="project" value="TreeGrafter"/>
</dbReference>
<dbReference type="SMART" id="SM01130">
    <property type="entry name" value="DHDPS"/>
    <property type="match status" value="1"/>
</dbReference>
<proteinExistence type="inferred from homology"/>
<name>A0A1V9FGZ7_9BACT</name>